<protein>
    <submittedName>
        <fullName evidence="1">Uncharacterized protein</fullName>
    </submittedName>
</protein>
<sequence>RCETKHDYTKEIRRLVAEEEINIKSSSYVILAGMGDHEPPPTRLSWVLN</sequence>
<organism evidence="1">
    <name type="scientific">Arion vulgaris</name>
    <dbReference type="NCBI Taxonomy" id="1028688"/>
    <lineage>
        <taxon>Eukaryota</taxon>
        <taxon>Metazoa</taxon>
        <taxon>Spiralia</taxon>
        <taxon>Lophotrochozoa</taxon>
        <taxon>Mollusca</taxon>
        <taxon>Gastropoda</taxon>
        <taxon>Heterobranchia</taxon>
        <taxon>Euthyneura</taxon>
        <taxon>Panpulmonata</taxon>
        <taxon>Eupulmonata</taxon>
        <taxon>Stylommatophora</taxon>
        <taxon>Helicina</taxon>
        <taxon>Arionoidea</taxon>
        <taxon>Arionidae</taxon>
        <taxon>Arion</taxon>
    </lineage>
</organism>
<feature type="non-terminal residue" evidence="1">
    <location>
        <position position="1"/>
    </location>
</feature>
<dbReference type="AlphaFoldDB" id="A0A0B6Z5P9"/>
<evidence type="ECO:0000313" key="1">
    <source>
        <dbReference type="EMBL" id="CEK63863.1"/>
    </source>
</evidence>
<gene>
    <name evidence="1" type="primary">ORF49758</name>
</gene>
<accession>A0A0B6Z5P9</accession>
<reference evidence="1" key="1">
    <citation type="submission" date="2014-12" db="EMBL/GenBank/DDBJ databases">
        <title>Insight into the proteome of Arion vulgaris.</title>
        <authorList>
            <person name="Aradska J."/>
            <person name="Bulat T."/>
            <person name="Smidak R."/>
            <person name="Sarate P."/>
            <person name="Gangsoo J."/>
            <person name="Sialana F."/>
            <person name="Bilban M."/>
            <person name="Lubec G."/>
        </authorList>
    </citation>
    <scope>NUCLEOTIDE SEQUENCE</scope>
    <source>
        <tissue evidence="1">Skin</tissue>
    </source>
</reference>
<dbReference type="EMBL" id="HACG01016998">
    <property type="protein sequence ID" value="CEK63863.1"/>
    <property type="molecule type" value="Transcribed_RNA"/>
</dbReference>
<name>A0A0B6Z5P9_9EUPU</name>
<proteinExistence type="predicted"/>